<protein>
    <submittedName>
        <fullName evidence="1">Uncharacterized protein</fullName>
    </submittedName>
</protein>
<accession>A0A5A9NSY3</accession>
<dbReference type="PANTHER" id="PTHR23052">
    <property type="entry name" value="AXONEMAL DYNEIN LIGHT CHAIN DOMAIN-CONTAINING PROTEIN 1"/>
    <property type="match status" value="1"/>
</dbReference>
<keyword evidence="2" id="KW-1185">Reference proteome</keyword>
<dbReference type="EMBL" id="SOYY01000014">
    <property type="protein sequence ID" value="KAA0712101.1"/>
    <property type="molecule type" value="Genomic_DNA"/>
</dbReference>
<name>A0A5A9NSY3_9TELE</name>
<evidence type="ECO:0000313" key="2">
    <source>
        <dbReference type="Proteomes" id="UP000324632"/>
    </source>
</evidence>
<dbReference type="Proteomes" id="UP000324632">
    <property type="component" value="Chromosome 14"/>
</dbReference>
<dbReference type="PANTHER" id="PTHR23052:SF1">
    <property type="entry name" value="AXONEMAL DYNEIN LIGHT CHAIN DOMAIN-CONTAINING PROTEIN 1"/>
    <property type="match status" value="1"/>
</dbReference>
<comment type="caution">
    <text evidence="1">The sequence shown here is derived from an EMBL/GenBank/DDBJ whole genome shotgun (WGS) entry which is preliminary data.</text>
</comment>
<reference evidence="1 2" key="1">
    <citation type="journal article" date="2019" name="Mol. Ecol. Resour.">
        <title>Chromosome-level genome assembly of Triplophysa tibetana, a fish adapted to the harsh high-altitude environment of the Tibetan Plateau.</title>
        <authorList>
            <person name="Yang X."/>
            <person name="Liu H."/>
            <person name="Ma Z."/>
            <person name="Zou Y."/>
            <person name="Zou M."/>
            <person name="Mao Y."/>
            <person name="Li X."/>
            <person name="Wang H."/>
            <person name="Chen T."/>
            <person name="Wang W."/>
            <person name="Yang R."/>
        </authorList>
    </citation>
    <scope>NUCLEOTIDE SEQUENCE [LARGE SCALE GENOMIC DNA]</scope>
    <source>
        <strain evidence="1">TTIB1903HZAU</strain>
        <tissue evidence="1">Muscle</tissue>
    </source>
</reference>
<evidence type="ECO:0000313" key="1">
    <source>
        <dbReference type="EMBL" id="KAA0712101.1"/>
    </source>
</evidence>
<sequence length="663" mass="75760">MVFYDSEIIKINKLQLVKRLNVTKQTRDKTAEHFTLVLTTKDSEDLSHMIELTDQWKENLTTFMENLRKTEGTQRETIQSVRAHVVKWQKFCEDQIRRLRSQSGPERHPSGDWVKMEEALGSLINLFEDAVLLVNSIHSKLIRRMVDLLLVMVPPVHSDDQASLPSPEQIIIDDMDKDARIISEKLDNLSKYITSNVRTDELVVSPHTENAQEAFSALETVGSLQHTYFDCNDICRFSLGYRGGSLCIHCRSTGSESRRRDAGNKIQDLEKQLQARPNMENKYGSKDVSWVIHQVPEVSMDRVLESRRIEEEETRLFMLKRAIAWENPEYIIYNGVFVKEPQSLYIQKRSTDDVFVTAHQSLESLYYQEKSSTDDVFVTAHQSLESLYDQEKSSTDDVFVTAHQSLESLYDQEKSSTDDVFVTAHQSLEGLYDQEKSSTDDVFVTAHQSLEGLYDQEKSSTDDVFVTAHQSLEGLYDQEKSSTDDVFVTAHQSLEGLYDQEKSSTDDVFVTAHQSLEGLYDQEKSSTDDVFVTAHQSLESLYNEISSADDLFVTAHKNIESLKSEAMSTDEVFATEKTSREPNRPFAVEQGAFLLEPDDVARQHSSIHLEPGYKPAPLLGKMIQERFCGFIIVSVSFGEEIPPRFSNGRIPSFFLIHHPYTFV</sequence>
<organism evidence="1 2">
    <name type="scientific">Triplophysa tibetana</name>
    <dbReference type="NCBI Taxonomy" id="1572043"/>
    <lineage>
        <taxon>Eukaryota</taxon>
        <taxon>Metazoa</taxon>
        <taxon>Chordata</taxon>
        <taxon>Craniata</taxon>
        <taxon>Vertebrata</taxon>
        <taxon>Euteleostomi</taxon>
        <taxon>Actinopterygii</taxon>
        <taxon>Neopterygii</taxon>
        <taxon>Teleostei</taxon>
        <taxon>Ostariophysi</taxon>
        <taxon>Cypriniformes</taxon>
        <taxon>Nemacheilidae</taxon>
        <taxon>Triplophysa</taxon>
    </lineage>
</organism>
<proteinExistence type="predicted"/>
<gene>
    <name evidence="1" type="ORF">E1301_Tti012836</name>
</gene>
<dbReference type="InterPro" id="IPR052845">
    <property type="entry name" value="Axonemal_dynein_LC_domain"/>
</dbReference>
<dbReference type="AlphaFoldDB" id="A0A5A9NSY3"/>